<accession>A0AAV6UF06</accession>
<evidence type="ECO:0000313" key="3">
    <source>
        <dbReference type="Proteomes" id="UP000827092"/>
    </source>
</evidence>
<name>A0AAV6UF06_9ARAC</name>
<comment type="caution">
    <text evidence="2">The sequence shown here is derived from an EMBL/GenBank/DDBJ whole genome shotgun (WGS) entry which is preliminary data.</text>
</comment>
<feature type="compositionally biased region" description="Basic and acidic residues" evidence="1">
    <location>
        <begin position="63"/>
        <end position="77"/>
    </location>
</feature>
<feature type="region of interest" description="Disordered" evidence="1">
    <location>
        <begin position="187"/>
        <end position="216"/>
    </location>
</feature>
<gene>
    <name evidence="2" type="ORF">JTE90_017088</name>
</gene>
<dbReference type="Proteomes" id="UP000827092">
    <property type="component" value="Unassembled WGS sequence"/>
</dbReference>
<feature type="non-terminal residue" evidence="2">
    <location>
        <position position="1"/>
    </location>
</feature>
<protein>
    <submittedName>
        <fullName evidence="2">Uncharacterized protein</fullName>
    </submittedName>
</protein>
<reference evidence="2 3" key="1">
    <citation type="journal article" date="2022" name="Nat. Ecol. Evol.">
        <title>A masculinizing supergene underlies an exaggerated male reproductive morph in a spider.</title>
        <authorList>
            <person name="Hendrickx F."/>
            <person name="De Corte Z."/>
            <person name="Sonet G."/>
            <person name="Van Belleghem S.M."/>
            <person name="Kostlbacher S."/>
            <person name="Vangestel C."/>
        </authorList>
    </citation>
    <scope>NUCLEOTIDE SEQUENCE [LARGE SCALE GENOMIC DNA]</scope>
    <source>
        <strain evidence="2">W744_W776</strain>
    </source>
</reference>
<evidence type="ECO:0000256" key="1">
    <source>
        <dbReference type="SAM" id="MobiDB-lite"/>
    </source>
</evidence>
<feature type="region of interest" description="Disordered" evidence="1">
    <location>
        <begin position="1"/>
        <end position="166"/>
    </location>
</feature>
<feature type="compositionally biased region" description="Basic residues" evidence="1">
    <location>
        <begin position="53"/>
        <end position="62"/>
    </location>
</feature>
<dbReference type="EMBL" id="JAFNEN010000436">
    <property type="protein sequence ID" value="KAG8183000.1"/>
    <property type="molecule type" value="Genomic_DNA"/>
</dbReference>
<proteinExistence type="predicted"/>
<feature type="region of interest" description="Disordered" evidence="1">
    <location>
        <begin position="242"/>
        <end position="261"/>
    </location>
</feature>
<evidence type="ECO:0000313" key="2">
    <source>
        <dbReference type="EMBL" id="KAG8183000.1"/>
    </source>
</evidence>
<keyword evidence="3" id="KW-1185">Reference proteome</keyword>
<sequence>RPFPKRASQTRGSHKAQPGDRRFHRRFHTATGELSRKHAFRREGPRFSAKAAIRGRRAFPRTRFRDRASAKASDSRQRRVSAKAENTRTAGVPHKAGFPDSPVYRHTFGKTPEPSQNPPFPATANRVLLRGSPGAHSAGEPPPGSKSGASAMPFPQKARGGQREMRRVSQNGFADARFRSGIPEARFPQGRFRQPSSLSRRIPGQPAFPQGGITTRQFRISRASTDSTGFPFAADKAGFPHKAAHSANSAGPFRGQCRVSA</sequence>
<organism evidence="2 3">
    <name type="scientific">Oedothorax gibbosus</name>
    <dbReference type="NCBI Taxonomy" id="931172"/>
    <lineage>
        <taxon>Eukaryota</taxon>
        <taxon>Metazoa</taxon>
        <taxon>Ecdysozoa</taxon>
        <taxon>Arthropoda</taxon>
        <taxon>Chelicerata</taxon>
        <taxon>Arachnida</taxon>
        <taxon>Araneae</taxon>
        <taxon>Araneomorphae</taxon>
        <taxon>Entelegynae</taxon>
        <taxon>Araneoidea</taxon>
        <taxon>Linyphiidae</taxon>
        <taxon>Erigoninae</taxon>
        <taxon>Oedothorax</taxon>
    </lineage>
</organism>
<dbReference type="AlphaFoldDB" id="A0AAV6UF06"/>